<comment type="caution">
    <text evidence="2">The sequence shown here is derived from an EMBL/GenBank/DDBJ whole genome shotgun (WGS) entry which is preliminary data.</text>
</comment>
<feature type="transmembrane region" description="Helical" evidence="1">
    <location>
        <begin position="468"/>
        <end position="490"/>
    </location>
</feature>
<evidence type="ECO:0000313" key="3">
    <source>
        <dbReference type="Proteomes" id="UP000231857"/>
    </source>
</evidence>
<feature type="transmembrane region" description="Helical" evidence="1">
    <location>
        <begin position="390"/>
        <end position="410"/>
    </location>
</feature>
<evidence type="ECO:0008006" key="4">
    <source>
        <dbReference type="Google" id="ProtNLM"/>
    </source>
</evidence>
<protein>
    <recommendedName>
        <fullName evidence="4">Glycosyltransferase RgtA/B/C/D-like domain-containing protein</fullName>
    </recommendedName>
</protein>
<feature type="transmembrane region" description="Helical" evidence="1">
    <location>
        <begin position="144"/>
        <end position="161"/>
    </location>
</feature>
<dbReference type="Proteomes" id="UP000231857">
    <property type="component" value="Unassembled WGS sequence"/>
</dbReference>
<proteinExistence type="predicted"/>
<feature type="transmembrane region" description="Helical" evidence="1">
    <location>
        <begin position="279"/>
        <end position="298"/>
    </location>
</feature>
<reference evidence="2 3" key="1">
    <citation type="submission" date="2017-07" db="EMBL/GenBank/DDBJ databases">
        <title>Leptospira spp. isolated from tropical soils.</title>
        <authorList>
            <person name="Thibeaux R."/>
            <person name="Iraola G."/>
            <person name="Ferres I."/>
            <person name="Bierque E."/>
            <person name="Girault D."/>
            <person name="Soupe-Gilbert M.-E."/>
            <person name="Picardeau M."/>
            <person name="Goarant C."/>
        </authorList>
    </citation>
    <scope>NUCLEOTIDE SEQUENCE [LARGE SCALE GENOMIC DNA]</scope>
    <source>
        <strain evidence="2 3">ATI7-C-A2</strain>
    </source>
</reference>
<keyword evidence="1" id="KW-1133">Transmembrane helix</keyword>
<name>A0ABX4PIP5_9LEPT</name>
<evidence type="ECO:0000256" key="1">
    <source>
        <dbReference type="SAM" id="Phobius"/>
    </source>
</evidence>
<feature type="transmembrane region" description="Helical" evidence="1">
    <location>
        <begin position="598"/>
        <end position="618"/>
    </location>
</feature>
<keyword evidence="3" id="KW-1185">Reference proteome</keyword>
<gene>
    <name evidence="2" type="ORF">CH363_19445</name>
</gene>
<feature type="transmembrane region" description="Helical" evidence="1">
    <location>
        <begin position="534"/>
        <end position="553"/>
    </location>
</feature>
<feature type="transmembrane region" description="Helical" evidence="1">
    <location>
        <begin position="353"/>
        <end position="378"/>
    </location>
</feature>
<dbReference type="EMBL" id="NPEI01000022">
    <property type="protein sequence ID" value="PKA14263.1"/>
    <property type="molecule type" value="Genomic_DNA"/>
</dbReference>
<evidence type="ECO:0000313" key="2">
    <source>
        <dbReference type="EMBL" id="PKA14263.1"/>
    </source>
</evidence>
<keyword evidence="1" id="KW-0472">Membrane</keyword>
<keyword evidence="1" id="KW-0812">Transmembrane</keyword>
<feature type="transmembrane region" description="Helical" evidence="1">
    <location>
        <begin position="173"/>
        <end position="190"/>
    </location>
</feature>
<feature type="transmembrane region" description="Helical" evidence="1">
    <location>
        <begin position="318"/>
        <end position="341"/>
    </location>
</feature>
<sequence length="626" mass="72528">MISILAFFRSVKSIWVSITLFLLSILIPFVFLSQGDSVCTISPSGLVQTGDMYTIKDRFFSGCFVKGIDKNFKFSLGNSSEKKFNLSIFNNGSKIGEWTVANGYTNIEIPTKNSTANLKFILKEPITPEINLYLFQGKTTEYKIYYKAMILSLIISLSILIQNYDKVRQKSILLFVSFFLICYPLFYISFANSSVPFIGDEPHYMILSESLIEDFDLEINNQSRIDKPSLLFRDFRDHGVSKNGIEYSIHYPFLALFISPAFANQQGAIKPVPVLTAKVLITIAFSAFLALMLTVVLFEIRSKFESFIIVSAIFGMPYIAYSSQIFPEVLISILLFVSFYSLYENKFSRFKSYIPAILIIFPFLHIKFLGVSVILILYWAYIFRNERTKLMLGTIVYGLGIIGFIFYNQYVFGSISPYQSKDLLVRDLIGRYAGYLFDTDRGLFALNPLLLFSLIEIARLFRKNLVRSIFPLALIFAGHLPNLFHTIFWLGSCPVGRYWIAVYPLIAYYSFLGIRQTFDYIRERRSNEWVKYGLNFLIGFLACLSLLQTWTFINIPDNYYTHFDHRFIMCEFFLSKTGIDLKFLYYSFFVNGTEIRLILWYSLLLVFVMIGVHIEKFYRSNRETSF</sequence>
<feature type="transmembrane region" description="Helical" evidence="1">
    <location>
        <begin position="442"/>
        <end position="461"/>
    </location>
</feature>
<organism evidence="2 3">
    <name type="scientific">Leptospira haakeii</name>
    <dbReference type="NCBI Taxonomy" id="2023198"/>
    <lineage>
        <taxon>Bacteria</taxon>
        <taxon>Pseudomonadati</taxon>
        <taxon>Spirochaetota</taxon>
        <taxon>Spirochaetia</taxon>
        <taxon>Leptospirales</taxon>
        <taxon>Leptospiraceae</taxon>
        <taxon>Leptospira</taxon>
    </lineage>
</organism>
<feature type="transmembrane region" description="Helical" evidence="1">
    <location>
        <begin position="496"/>
        <end position="514"/>
    </location>
</feature>
<accession>A0ABX4PIP5</accession>